<evidence type="ECO:0000256" key="3">
    <source>
        <dbReference type="ARBA" id="ARBA00006559"/>
    </source>
</evidence>
<dbReference type="PRINTS" id="PR01550">
    <property type="entry name" value="TOP6AFAMILY"/>
</dbReference>
<dbReference type="Pfam" id="PF21180">
    <property type="entry name" value="TOP6A-Spo11_Toprim"/>
    <property type="match status" value="1"/>
</dbReference>
<dbReference type="GO" id="GO:0000228">
    <property type="term" value="C:nuclear chromosome"/>
    <property type="evidence" value="ECO:0007669"/>
    <property type="project" value="TreeGrafter"/>
</dbReference>
<evidence type="ECO:0000313" key="13">
    <source>
        <dbReference type="EMBL" id="EHN02147.1"/>
    </source>
</evidence>
<dbReference type="Gene3D" id="1.10.10.10">
    <property type="entry name" value="Winged helix-like DNA-binding domain superfamily/Winged helix DNA-binding domain"/>
    <property type="match status" value="1"/>
</dbReference>
<evidence type="ECO:0000256" key="5">
    <source>
        <dbReference type="ARBA" id="ARBA00022723"/>
    </source>
</evidence>
<dbReference type="GO" id="GO:0003918">
    <property type="term" value="F:DNA topoisomerase type II (double strand cut, ATP-hydrolyzing) activity"/>
    <property type="evidence" value="ECO:0007669"/>
    <property type="project" value="UniProtKB-UniRule"/>
</dbReference>
<gene>
    <name evidence="13" type="ORF">VIN7_7450</name>
</gene>
<feature type="active site" description="O-(5'-phospho-DNA)-tyrosine intermediate" evidence="10">
    <location>
        <position position="186"/>
    </location>
</feature>
<dbReference type="PROSITE" id="PS52041">
    <property type="entry name" value="TOPO_IIB"/>
    <property type="match status" value="1"/>
</dbReference>
<dbReference type="PANTHER" id="PTHR10848">
    <property type="entry name" value="MEIOTIC RECOMBINATION PROTEIN SPO11"/>
    <property type="match status" value="1"/>
</dbReference>
<comment type="similarity">
    <text evidence="3 10">Belongs to the TOP6A family.</text>
</comment>
<dbReference type="InterPro" id="IPR013049">
    <property type="entry name" value="Spo11/TopoVI_A_N"/>
</dbReference>
<sequence>MKGNNIQDKEFSGYKLNSAGTEHSADYWLVNHAYDSRLTFLTLDQSLKFSAAMALEKLSKKYRTRQELLKALTPRTRSIHLSSSGHSSGSASSDAEVLYHIKQILSLAANSLEQQQQPFTIIFQNKTRGGSSNSNVPTRLDFPLNGPHLFTHQFKLKKCSILLNLLKIVMEKLPLGKNTTVRDIFYSNVELFQRQANVVQWLDIIRFNFNLSPRKSLNIIPAQKGLIYSPFPIYVHDKIMTGKDEFQVQKQTVSHGKPCLIPFFQDDAIIELETSNCNLVIVEKEAVFTKLVSNYHRLNANTVLITGKGFPDFLTRLFLKKLEQDCSSLISSCSIFTDADPYGISIALNYINSSANAAYNCAMVDYRGIYITQVLAQNNRLGSKAIQLLNLSQRDCTLAKNLIVSLTGNNEEIATSPFKNFIVECQREIFFHKKAEMNEIDASIFQLP</sequence>
<dbReference type="InterPro" id="IPR036078">
    <property type="entry name" value="Spo11/TopoVI_A_sf"/>
</dbReference>
<reference evidence="13 14" key="1">
    <citation type="journal article" date="2012" name="FEMS Yeast Res.">
        <title>The genome sequence of the wine yeast VIN7 reveals an allotriploid hybrid genome with Saccharomyces cerevisiae and Saccharomyces kudriavzevii origins.</title>
        <authorList>
            <person name="Borneman A.R."/>
            <person name="Desany B.A."/>
            <person name="Riches D."/>
            <person name="Affourtit J.P."/>
            <person name="Forgan A.H."/>
            <person name="Pretorius I.S."/>
            <person name="Egholm M."/>
            <person name="Chambers P.J."/>
        </authorList>
    </citation>
    <scope>NUCLEOTIDE SEQUENCE [LARGE SCALE GENOMIC DNA]</scope>
    <source>
        <strain evidence="13 14">VIN7</strain>
    </source>
</reference>
<dbReference type="GO" id="GO:0000706">
    <property type="term" value="P:meiotic DNA double-strand break processing"/>
    <property type="evidence" value="ECO:0007669"/>
    <property type="project" value="TreeGrafter"/>
</dbReference>
<dbReference type="Proteomes" id="UP000009009">
    <property type="component" value="Unassembled WGS sequence"/>
</dbReference>
<evidence type="ECO:0000256" key="9">
    <source>
        <dbReference type="ARBA" id="ARBA00023235"/>
    </source>
</evidence>
<feature type="domain" description="Spo11/DNA topoisomerase VI subunit A N-terminal" evidence="11">
    <location>
        <begin position="157"/>
        <end position="219"/>
    </location>
</feature>
<evidence type="ECO:0000256" key="6">
    <source>
        <dbReference type="ARBA" id="ARBA00022842"/>
    </source>
</evidence>
<dbReference type="HOGENOM" id="CLU_037229_2_1_1"/>
<dbReference type="PANTHER" id="PTHR10848:SF0">
    <property type="entry name" value="MEIOTIC RECOMBINATION PROTEIN SPO11"/>
    <property type="match status" value="1"/>
</dbReference>
<comment type="catalytic activity">
    <reaction evidence="1 10">
        <text>ATP-dependent breakage, passage and rejoining of double-stranded DNA.</text>
        <dbReference type="EC" id="5.6.2.2"/>
    </reaction>
</comment>
<dbReference type="SUPFAM" id="SSF56726">
    <property type="entry name" value="DNA topoisomerase IV, alpha subunit"/>
    <property type="match status" value="1"/>
</dbReference>
<comment type="caution">
    <text evidence="13">The sequence shown here is derived from an EMBL/GenBank/DDBJ whole genome shotgun (WGS) entry which is preliminary data.</text>
</comment>
<dbReference type="GO" id="GO:0003677">
    <property type="term" value="F:DNA binding"/>
    <property type="evidence" value="ECO:0007669"/>
    <property type="project" value="UniProtKB-UniRule"/>
</dbReference>
<dbReference type="InterPro" id="IPR036388">
    <property type="entry name" value="WH-like_DNA-bd_sf"/>
</dbReference>
<dbReference type="CDD" id="cd00223">
    <property type="entry name" value="TOPRIM_TopoIIB_SPO"/>
    <property type="match status" value="1"/>
</dbReference>
<comment type="cofactor">
    <cofactor evidence="2">
        <name>Mg(2+)</name>
        <dbReference type="ChEBI" id="CHEBI:18420"/>
    </cofactor>
</comment>
<evidence type="ECO:0000259" key="11">
    <source>
        <dbReference type="Pfam" id="PF04406"/>
    </source>
</evidence>
<evidence type="ECO:0000313" key="14">
    <source>
        <dbReference type="Proteomes" id="UP000009009"/>
    </source>
</evidence>
<keyword evidence="14" id="KW-1185">Reference proteome</keyword>
<dbReference type="Pfam" id="PF04406">
    <property type="entry name" value="TP6A_N"/>
    <property type="match status" value="1"/>
</dbReference>
<organism evidence="13 14">
    <name type="scientific">Saccharomyces cerevisiae x Saccharomyces kudriavzevii (strain VIN7)</name>
    <name type="common">Yeast</name>
    <dbReference type="NCBI Taxonomy" id="1095631"/>
    <lineage>
        <taxon>Eukaryota</taxon>
        <taxon>Fungi</taxon>
        <taxon>Dikarya</taxon>
        <taxon>Ascomycota</taxon>
        <taxon>Saccharomycotina</taxon>
        <taxon>Saccharomycetes</taxon>
        <taxon>Saccharomycetales</taxon>
        <taxon>Saccharomycetaceae</taxon>
        <taxon>Saccharomyces</taxon>
    </lineage>
</organism>
<name>H0GVJ9_SACCK</name>
<dbReference type="GO" id="GO:0005524">
    <property type="term" value="F:ATP binding"/>
    <property type="evidence" value="ECO:0007669"/>
    <property type="project" value="InterPro"/>
</dbReference>
<protein>
    <recommendedName>
        <fullName evidence="4">DNA topoisomerase (ATP-hydrolyzing)</fullName>
        <ecNumber evidence="4">5.6.2.2</ecNumber>
    </recommendedName>
</protein>
<dbReference type="OrthoDB" id="5377392at2759"/>
<dbReference type="GO" id="GO:0042138">
    <property type="term" value="P:meiotic DNA double-strand break formation"/>
    <property type="evidence" value="ECO:0007669"/>
    <property type="project" value="TreeGrafter"/>
</dbReference>
<evidence type="ECO:0000256" key="2">
    <source>
        <dbReference type="ARBA" id="ARBA00001946"/>
    </source>
</evidence>
<dbReference type="AlphaFoldDB" id="H0GVJ9"/>
<evidence type="ECO:0000256" key="7">
    <source>
        <dbReference type="ARBA" id="ARBA00023029"/>
    </source>
</evidence>
<keyword evidence="7 10" id="KW-0799">Topoisomerase</keyword>
<dbReference type="EMBL" id="AGVY01000238">
    <property type="protein sequence ID" value="EHN02147.1"/>
    <property type="molecule type" value="Genomic_DNA"/>
</dbReference>
<dbReference type="Gene3D" id="3.40.1360.10">
    <property type="match status" value="1"/>
</dbReference>
<dbReference type="EC" id="5.6.2.2" evidence="4"/>
<accession>H0GVJ9</accession>
<keyword evidence="8 10" id="KW-0238">DNA-binding</keyword>
<dbReference type="InterPro" id="IPR034136">
    <property type="entry name" value="TOPRIM_Topo6A/Spo11"/>
</dbReference>
<dbReference type="PhylomeDB" id="H0GVJ9"/>
<dbReference type="InterPro" id="IPR002815">
    <property type="entry name" value="Spo11/TopoVI_A"/>
</dbReference>
<keyword evidence="5" id="KW-0479">Metal-binding</keyword>
<evidence type="ECO:0000256" key="4">
    <source>
        <dbReference type="ARBA" id="ARBA00012895"/>
    </source>
</evidence>
<keyword evidence="9 10" id="KW-0413">Isomerase</keyword>
<proteinExistence type="inferred from homology"/>
<evidence type="ECO:0000256" key="10">
    <source>
        <dbReference type="PROSITE-ProRule" id="PRU01385"/>
    </source>
</evidence>
<dbReference type="GO" id="GO:0007131">
    <property type="term" value="P:reciprocal meiotic recombination"/>
    <property type="evidence" value="ECO:0007669"/>
    <property type="project" value="TreeGrafter"/>
</dbReference>
<feature type="domain" description="Topoisomerase 6 subunit A/Spo11 TOPRIM" evidence="12">
    <location>
        <begin position="280"/>
        <end position="364"/>
    </location>
</feature>
<dbReference type="GO" id="GO:0046872">
    <property type="term" value="F:metal ion binding"/>
    <property type="evidence" value="ECO:0007669"/>
    <property type="project" value="UniProtKB-KW"/>
</dbReference>
<evidence type="ECO:0000259" key="12">
    <source>
        <dbReference type="Pfam" id="PF21180"/>
    </source>
</evidence>
<evidence type="ECO:0000256" key="1">
    <source>
        <dbReference type="ARBA" id="ARBA00000185"/>
    </source>
</evidence>
<keyword evidence="6" id="KW-0460">Magnesium</keyword>
<evidence type="ECO:0000256" key="8">
    <source>
        <dbReference type="ARBA" id="ARBA00023125"/>
    </source>
</evidence>